<evidence type="ECO:0000313" key="1">
    <source>
        <dbReference type="EMBL" id="KAE8372948.1"/>
    </source>
</evidence>
<name>A0A5N7AVP0_9EURO</name>
<sequence length="171" mass="18822">MDRHTRVKSRRKLSSERIEGVEGIELILTQDAPSQTMGSKSRFSSFLAGFNWRLELLCRIAAASSLGCFFCLFFFCPEQISSTASLAPNLPSRSSSSSSTTTTTTHHHLPLTLPYSVPVPFVAGIDLSSIEEFLAWRTDRCSDPPTYLLSDPLCVGGCVPHCVRQTPSRHA</sequence>
<accession>A0A5N7AVP0</accession>
<dbReference type="Proteomes" id="UP000326198">
    <property type="component" value="Unassembled WGS sequence"/>
</dbReference>
<gene>
    <name evidence="1" type="ORF">BDV26DRAFT_80938</name>
</gene>
<dbReference type="AlphaFoldDB" id="A0A5N7AVP0"/>
<evidence type="ECO:0000313" key="2">
    <source>
        <dbReference type="Proteomes" id="UP000326198"/>
    </source>
</evidence>
<proteinExistence type="predicted"/>
<dbReference type="EMBL" id="ML736334">
    <property type="protein sequence ID" value="KAE8372948.1"/>
    <property type="molecule type" value="Genomic_DNA"/>
</dbReference>
<keyword evidence="2" id="KW-1185">Reference proteome</keyword>
<organism evidence="1 2">
    <name type="scientific">Aspergillus bertholletiae</name>
    <dbReference type="NCBI Taxonomy" id="1226010"/>
    <lineage>
        <taxon>Eukaryota</taxon>
        <taxon>Fungi</taxon>
        <taxon>Dikarya</taxon>
        <taxon>Ascomycota</taxon>
        <taxon>Pezizomycotina</taxon>
        <taxon>Eurotiomycetes</taxon>
        <taxon>Eurotiomycetidae</taxon>
        <taxon>Eurotiales</taxon>
        <taxon>Aspergillaceae</taxon>
        <taxon>Aspergillus</taxon>
        <taxon>Aspergillus subgen. Circumdati</taxon>
    </lineage>
</organism>
<reference evidence="1 2" key="1">
    <citation type="submission" date="2019-04" db="EMBL/GenBank/DDBJ databases">
        <title>Friends and foes A comparative genomics studyof 23 Aspergillus species from section Flavi.</title>
        <authorList>
            <consortium name="DOE Joint Genome Institute"/>
            <person name="Kjaerbolling I."/>
            <person name="Vesth T."/>
            <person name="Frisvad J.C."/>
            <person name="Nybo J.L."/>
            <person name="Theobald S."/>
            <person name="Kildgaard S."/>
            <person name="Isbrandt T."/>
            <person name="Kuo A."/>
            <person name="Sato A."/>
            <person name="Lyhne E.K."/>
            <person name="Kogle M.E."/>
            <person name="Wiebenga A."/>
            <person name="Kun R.S."/>
            <person name="Lubbers R.J."/>
            <person name="Makela M.R."/>
            <person name="Barry K."/>
            <person name="Chovatia M."/>
            <person name="Clum A."/>
            <person name="Daum C."/>
            <person name="Haridas S."/>
            <person name="He G."/>
            <person name="LaButti K."/>
            <person name="Lipzen A."/>
            <person name="Mondo S."/>
            <person name="Riley R."/>
            <person name="Salamov A."/>
            <person name="Simmons B.A."/>
            <person name="Magnuson J.K."/>
            <person name="Henrissat B."/>
            <person name="Mortensen U.H."/>
            <person name="Larsen T.O."/>
            <person name="Devries R.P."/>
            <person name="Grigoriev I.V."/>
            <person name="Machida M."/>
            <person name="Baker S.E."/>
            <person name="Andersen M.R."/>
        </authorList>
    </citation>
    <scope>NUCLEOTIDE SEQUENCE [LARGE SCALE GENOMIC DNA]</scope>
    <source>
        <strain evidence="1 2">IBT 29228</strain>
    </source>
</reference>
<protein>
    <submittedName>
        <fullName evidence="1">Uncharacterized protein</fullName>
    </submittedName>
</protein>